<dbReference type="Proteomes" id="UP001060085">
    <property type="component" value="Linkage Group LG07"/>
</dbReference>
<name>A0ACB9ZXX4_CATRO</name>
<proteinExistence type="predicted"/>
<protein>
    <submittedName>
        <fullName evidence="1">Uncharacterized protein</fullName>
    </submittedName>
</protein>
<gene>
    <name evidence="1" type="ORF">M9H77_30204</name>
</gene>
<evidence type="ECO:0000313" key="1">
    <source>
        <dbReference type="EMBL" id="KAI5653017.1"/>
    </source>
</evidence>
<keyword evidence="2" id="KW-1185">Reference proteome</keyword>
<organism evidence="1 2">
    <name type="scientific">Catharanthus roseus</name>
    <name type="common">Madagascar periwinkle</name>
    <name type="synonym">Vinca rosea</name>
    <dbReference type="NCBI Taxonomy" id="4058"/>
    <lineage>
        <taxon>Eukaryota</taxon>
        <taxon>Viridiplantae</taxon>
        <taxon>Streptophyta</taxon>
        <taxon>Embryophyta</taxon>
        <taxon>Tracheophyta</taxon>
        <taxon>Spermatophyta</taxon>
        <taxon>Magnoliopsida</taxon>
        <taxon>eudicotyledons</taxon>
        <taxon>Gunneridae</taxon>
        <taxon>Pentapetalae</taxon>
        <taxon>asterids</taxon>
        <taxon>lamiids</taxon>
        <taxon>Gentianales</taxon>
        <taxon>Apocynaceae</taxon>
        <taxon>Rauvolfioideae</taxon>
        <taxon>Vinceae</taxon>
        <taxon>Catharanthinae</taxon>
        <taxon>Catharanthus</taxon>
    </lineage>
</organism>
<reference evidence="2" key="1">
    <citation type="journal article" date="2023" name="Nat. Plants">
        <title>Single-cell RNA sequencing provides a high-resolution roadmap for understanding the multicellular compartmentation of specialized metabolism.</title>
        <authorList>
            <person name="Sun S."/>
            <person name="Shen X."/>
            <person name="Li Y."/>
            <person name="Li Y."/>
            <person name="Wang S."/>
            <person name="Li R."/>
            <person name="Zhang H."/>
            <person name="Shen G."/>
            <person name="Guo B."/>
            <person name="Wei J."/>
            <person name="Xu J."/>
            <person name="St-Pierre B."/>
            <person name="Chen S."/>
            <person name="Sun C."/>
        </authorList>
    </citation>
    <scope>NUCLEOTIDE SEQUENCE [LARGE SCALE GENOMIC DNA]</scope>
</reference>
<dbReference type="EMBL" id="CM044707">
    <property type="protein sequence ID" value="KAI5653017.1"/>
    <property type="molecule type" value="Genomic_DNA"/>
</dbReference>
<sequence length="167" mass="19226">MEEVPAYVHPGPIVPDVLTRQHEHRYELIWSGDHETCNNHSIGCARVLGFTDRGVTYYRHYQNTMTQIANIPEHGMAITHIVFDEPSMLYPSINEDDDDNDHSDEDYTISSKSNDSNDPDNEEEDIRTPVNPIISARVNQWQSSQWFSSVPYDYTQFRAFLDMGSGE</sequence>
<accession>A0ACB9ZXX4</accession>
<comment type="caution">
    <text evidence="1">The sequence shown here is derived from an EMBL/GenBank/DDBJ whole genome shotgun (WGS) entry which is preliminary data.</text>
</comment>
<evidence type="ECO:0000313" key="2">
    <source>
        <dbReference type="Proteomes" id="UP001060085"/>
    </source>
</evidence>